<dbReference type="Gene3D" id="2.160.20.10">
    <property type="entry name" value="Single-stranded right-handed beta-helix, Pectin lyase-like"/>
    <property type="match status" value="1"/>
</dbReference>
<dbReference type="GO" id="GO:0004650">
    <property type="term" value="F:polygalacturonase activity"/>
    <property type="evidence" value="ECO:0007669"/>
    <property type="project" value="InterPro"/>
</dbReference>
<dbReference type="Proteomes" id="UP000290218">
    <property type="component" value="Unassembled WGS sequence"/>
</dbReference>
<comment type="similarity">
    <text evidence="1 4">Belongs to the glycosyl hydrolase 28 family.</text>
</comment>
<dbReference type="PANTHER" id="PTHR31339">
    <property type="entry name" value="PECTIN LYASE-RELATED"/>
    <property type="match status" value="1"/>
</dbReference>
<dbReference type="Pfam" id="PF00295">
    <property type="entry name" value="Glyco_hydro_28"/>
    <property type="match status" value="1"/>
</dbReference>
<evidence type="ECO:0000256" key="3">
    <source>
        <dbReference type="ARBA" id="ARBA00023295"/>
    </source>
</evidence>
<dbReference type="SUPFAM" id="SSF51126">
    <property type="entry name" value="Pectin lyase-like"/>
    <property type="match status" value="1"/>
</dbReference>
<keyword evidence="3 4" id="KW-0326">Glycosidase</keyword>
<reference evidence="5 6" key="1">
    <citation type="submission" date="2019-01" db="EMBL/GenBank/DDBJ databases">
        <title>Lacunisphaera sp. strain TWA-58.</title>
        <authorList>
            <person name="Chen W.-M."/>
        </authorList>
    </citation>
    <scope>NUCLEOTIDE SEQUENCE [LARGE SCALE GENOMIC DNA]</scope>
    <source>
        <strain evidence="5 6">TWA-58</strain>
    </source>
</reference>
<proteinExistence type="inferred from homology"/>
<protein>
    <submittedName>
        <fullName evidence="5">Glycoside hydrolase family 28 protein</fullName>
    </submittedName>
</protein>
<evidence type="ECO:0000256" key="4">
    <source>
        <dbReference type="RuleBase" id="RU361169"/>
    </source>
</evidence>
<evidence type="ECO:0000313" key="6">
    <source>
        <dbReference type="Proteomes" id="UP000290218"/>
    </source>
</evidence>
<keyword evidence="6" id="KW-1185">Reference proteome</keyword>
<dbReference type="OrthoDB" id="182481at2"/>
<keyword evidence="2 4" id="KW-0378">Hydrolase</keyword>
<comment type="caution">
    <text evidence="5">The sequence shown here is derived from an EMBL/GenBank/DDBJ whole genome shotgun (WGS) entry which is preliminary data.</text>
</comment>
<dbReference type="InterPro" id="IPR012334">
    <property type="entry name" value="Pectin_lyas_fold"/>
</dbReference>
<dbReference type="InterPro" id="IPR006626">
    <property type="entry name" value="PbH1"/>
</dbReference>
<dbReference type="InterPro" id="IPR011050">
    <property type="entry name" value="Pectin_lyase_fold/virulence"/>
</dbReference>
<dbReference type="InterPro" id="IPR051801">
    <property type="entry name" value="GH28_Enzymes"/>
</dbReference>
<sequence>MIAPPVLVRVSGRVMAAAGRGRPARSLLAILALASMRLLGADAPAEGWAARDAVLARIVAPTFPARDFDVKTFGASPLGRFDAREAFAKAIAACTAAGGGRVVVPAPGVYYVEGPIHLASNVNLHIERGATIVFGVLPQSYLPVVLTRFEGTMLMGHSPRIYARGARNVAITGGGTIDGNGRDSLVVMRDAPGRAGSGTLRQMGSEGVPVAGRVFGEGRWLRSSMIQFLECEQVLIEGVKVVDSPFWVIHPVLCRNVTVRGVTVESWNGNNDGCDPDSSSDVLIEDCIFRTGDDSIAIKSGRDQDGWAVGRPSENIVIRNVVMGSRHAGVCIGSEMSGGVRNVWVENCTVESASSAFYFKANLDRGGVVENFHARDITVQKAREAVIRFGTTYHGYRGGNFPPVFRRFEITDLLCRESEKLGVSLDGQPAAPIEDVRLRRVKIERAGEPLWLRHTRGVRFDDVEINGQRLPAEPVDTPAVQARPEISA</sequence>
<gene>
    <name evidence="5" type="ORF">ESB00_08450</name>
</gene>
<dbReference type="AlphaFoldDB" id="A0A4Q1CA26"/>
<dbReference type="InterPro" id="IPR000743">
    <property type="entry name" value="Glyco_hydro_28"/>
</dbReference>
<evidence type="ECO:0000256" key="1">
    <source>
        <dbReference type="ARBA" id="ARBA00008834"/>
    </source>
</evidence>
<dbReference type="GO" id="GO:0005975">
    <property type="term" value="P:carbohydrate metabolic process"/>
    <property type="evidence" value="ECO:0007669"/>
    <property type="project" value="InterPro"/>
</dbReference>
<evidence type="ECO:0000313" key="5">
    <source>
        <dbReference type="EMBL" id="RXK55895.1"/>
    </source>
</evidence>
<name>A0A4Q1CA26_9BACT</name>
<organism evidence="5 6">
    <name type="scientific">Oleiharenicola lentus</name>
    <dbReference type="NCBI Taxonomy" id="2508720"/>
    <lineage>
        <taxon>Bacteria</taxon>
        <taxon>Pseudomonadati</taxon>
        <taxon>Verrucomicrobiota</taxon>
        <taxon>Opitutia</taxon>
        <taxon>Opitutales</taxon>
        <taxon>Opitutaceae</taxon>
        <taxon>Oleiharenicola</taxon>
    </lineage>
</organism>
<dbReference type="RefSeq" id="WP_129047261.1">
    <property type="nucleotide sequence ID" value="NZ_SDHX01000001.1"/>
</dbReference>
<dbReference type="EMBL" id="SDHX01000001">
    <property type="protein sequence ID" value="RXK55895.1"/>
    <property type="molecule type" value="Genomic_DNA"/>
</dbReference>
<dbReference type="PANTHER" id="PTHR31339:SF9">
    <property type="entry name" value="PLASMIN AND FIBRONECTIN-BINDING PROTEIN A"/>
    <property type="match status" value="1"/>
</dbReference>
<dbReference type="SMART" id="SM00710">
    <property type="entry name" value="PbH1"/>
    <property type="match status" value="4"/>
</dbReference>
<evidence type="ECO:0000256" key="2">
    <source>
        <dbReference type="ARBA" id="ARBA00022801"/>
    </source>
</evidence>
<accession>A0A4Q1CA26</accession>